<accession>A0A252EML7</accession>
<sequence>MLISRFCAVANLEGPPFCLRYWTAITRSSDVLFLMISRSTSTVPQGPQASAVDSGNLISPCFTY</sequence>
<name>A0A252EML7_9PROT</name>
<dbReference type="Proteomes" id="UP000195072">
    <property type="component" value="Unassembled WGS sequence"/>
</dbReference>
<proteinExistence type="predicted"/>
<evidence type="ECO:0000313" key="1">
    <source>
        <dbReference type="EMBL" id="OUL67542.1"/>
    </source>
</evidence>
<organism evidence="1 2">
    <name type="scientific">Acetobacter senegalensis</name>
    <dbReference type="NCBI Taxonomy" id="446692"/>
    <lineage>
        <taxon>Bacteria</taxon>
        <taxon>Pseudomonadati</taxon>
        <taxon>Pseudomonadota</taxon>
        <taxon>Alphaproteobacteria</taxon>
        <taxon>Acetobacterales</taxon>
        <taxon>Acetobacteraceae</taxon>
        <taxon>Acetobacter</taxon>
    </lineage>
</organism>
<reference evidence="1 2" key="1">
    <citation type="submission" date="2014-06" db="EMBL/GenBank/DDBJ databases">
        <authorList>
            <person name="Ju J."/>
            <person name="Zhang J."/>
        </authorList>
    </citation>
    <scope>NUCLEOTIDE SEQUENCE [LARGE SCALE GENOMIC DNA]</scope>
    <source>
        <strain evidence="1">DmL_050</strain>
    </source>
</reference>
<dbReference type="AlphaFoldDB" id="A0A252EML7"/>
<comment type="caution">
    <text evidence="1">The sequence shown here is derived from an EMBL/GenBank/DDBJ whole genome shotgun (WGS) entry which is preliminary data.</text>
</comment>
<dbReference type="EMBL" id="JOOZ01000005">
    <property type="protein sequence ID" value="OUL67542.1"/>
    <property type="molecule type" value="Genomic_DNA"/>
</dbReference>
<protein>
    <submittedName>
        <fullName evidence="1">Uncharacterized protein</fullName>
    </submittedName>
</protein>
<gene>
    <name evidence="1" type="ORF">HK16_13360</name>
</gene>
<evidence type="ECO:0000313" key="2">
    <source>
        <dbReference type="Proteomes" id="UP000195072"/>
    </source>
</evidence>